<evidence type="ECO:0000313" key="3">
    <source>
        <dbReference type="Proteomes" id="UP000321533"/>
    </source>
</evidence>
<gene>
    <name evidence="2" type="ORF">FRZ67_12860</name>
</gene>
<proteinExistence type="predicted"/>
<feature type="domain" description="Haem-binding" evidence="1">
    <location>
        <begin position="10"/>
        <end position="145"/>
    </location>
</feature>
<organism evidence="2 3">
    <name type="scientific">Panacibacter ginsenosidivorans</name>
    <dbReference type="NCBI Taxonomy" id="1813871"/>
    <lineage>
        <taxon>Bacteria</taxon>
        <taxon>Pseudomonadati</taxon>
        <taxon>Bacteroidota</taxon>
        <taxon>Chitinophagia</taxon>
        <taxon>Chitinophagales</taxon>
        <taxon>Chitinophagaceae</taxon>
        <taxon>Panacibacter</taxon>
    </lineage>
</organism>
<accession>A0A5B8VBT5</accession>
<protein>
    <submittedName>
        <fullName evidence="2">Cytochrome C</fullName>
    </submittedName>
</protein>
<dbReference type="SMART" id="SM01235">
    <property type="entry name" value="Haem_bd"/>
    <property type="match status" value="1"/>
</dbReference>
<evidence type="ECO:0000313" key="2">
    <source>
        <dbReference type="EMBL" id="QEC68146.1"/>
    </source>
</evidence>
<dbReference type="InterPro" id="IPR025992">
    <property type="entry name" value="Haem-bd"/>
</dbReference>
<dbReference type="AlphaFoldDB" id="A0A5B8VBT5"/>
<dbReference type="RefSeq" id="WP_147189953.1">
    <property type="nucleotide sequence ID" value="NZ_CP042435.1"/>
</dbReference>
<keyword evidence="3" id="KW-1185">Reference proteome</keyword>
<name>A0A5B8VBT5_9BACT</name>
<sequence length="168" mass="19259">MKKKIFIVLVVLIVVIQFFKPAKNLSTSKSPNDISSVYNVPENIGVILDKACNDCHTNNTVYPWYAEIQPVAWWLNNHIEEGKEELNFSEFASYSPARQYRKLEEVKKQIDEGEMPISSYTLIHTNAKLTDAEKQTLLSWTEGIRTEMKAKYPADSLVIKKGPRPPEE</sequence>
<dbReference type="EMBL" id="CP042435">
    <property type="protein sequence ID" value="QEC68146.1"/>
    <property type="molecule type" value="Genomic_DNA"/>
</dbReference>
<dbReference type="Proteomes" id="UP000321533">
    <property type="component" value="Chromosome"/>
</dbReference>
<dbReference type="OrthoDB" id="196738at2"/>
<dbReference type="KEGG" id="pgin:FRZ67_12860"/>
<reference evidence="2 3" key="1">
    <citation type="journal article" date="2016" name="Int. J. Syst. Evol. Microbiol.">
        <title>Panacibacter ginsenosidivorans gen. nov., sp. nov., with ginsenoside converting activity isolated from soil of a ginseng field.</title>
        <authorList>
            <person name="Siddiqi M.Z."/>
            <person name="Muhammad Shafi S."/>
            <person name="Choi K.D."/>
            <person name="Im W.T."/>
        </authorList>
    </citation>
    <scope>NUCLEOTIDE SEQUENCE [LARGE SCALE GENOMIC DNA]</scope>
    <source>
        <strain evidence="2 3">Gsoil1550</strain>
    </source>
</reference>
<dbReference type="Pfam" id="PF14376">
    <property type="entry name" value="Haem_bd"/>
    <property type="match status" value="1"/>
</dbReference>
<evidence type="ECO:0000259" key="1">
    <source>
        <dbReference type="SMART" id="SM01235"/>
    </source>
</evidence>